<accession>A0A4R7F2G9</accession>
<evidence type="ECO:0000256" key="6">
    <source>
        <dbReference type="ARBA" id="ARBA00023004"/>
    </source>
</evidence>
<dbReference type="AlphaFoldDB" id="A0A4R7F2G9"/>
<protein>
    <submittedName>
        <fullName evidence="13">TonB-linked SusC/RagA family outer membrane protein</fullName>
    </submittedName>
</protein>
<dbReference type="NCBIfam" id="TIGR04056">
    <property type="entry name" value="OMP_RagA_SusC"/>
    <property type="match status" value="1"/>
</dbReference>
<keyword evidence="8" id="KW-0798">TonB box</keyword>
<dbReference type="InterPro" id="IPR037066">
    <property type="entry name" value="Plug_dom_sf"/>
</dbReference>
<evidence type="ECO:0000256" key="2">
    <source>
        <dbReference type="ARBA" id="ARBA00022448"/>
    </source>
</evidence>
<dbReference type="Pfam" id="PF07715">
    <property type="entry name" value="Plug"/>
    <property type="match status" value="1"/>
</dbReference>
<dbReference type="InterPro" id="IPR012910">
    <property type="entry name" value="Plug_dom"/>
</dbReference>
<keyword evidence="2 11" id="KW-0813">Transport</keyword>
<dbReference type="Gene3D" id="2.60.40.1120">
    <property type="entry name" value="Carboxypeptidase-like, regulatory domain"/>
    <property type="match status" value="1"/>
</dbReference>
<comment type="caution">
    <text evidence="13">The sequence shown here is derived from an EMBL/GenBank/DDBJ whole genome shotgun (WGS) entry which is preliminary data.</text>
</comment>
<keyword evidence="10 11" id="KW-0998">Cell outer membrane</keyword>
<evidence type="ECO:0000256" key="10">
    <source>
        <dbReference type="ARBA" id="ARBA00023237"/>
    </source>
</evidence>
<evidence type="ECO:0000313" key="14">
    <source>
        <dbReference type="Proteomes" id="UP000295215"/>
    </source>
</evidence>
<dbReference type="InterPro" id="IPR023997">
    <property type="entry name" value="TonB-dep_OMP_SusC/RagA_CS"/>
</dbReference>
<comment type="similarity">
    <text evidence="11">Belongs to the TonB-dependent receptor family.</text>
</comment>
<keyword evidence="6" id="KW-0408">Iron</keyword>
<organism evidence="13 14">
    <name type="scientific">Myroides indicus</name>
    <dbReference type="NCBI Taxonomy" id="1323422"/>
    <lineage>
        <taxon>Bacteria</taxon>
        <taxon>Pseudomonadati</taxon>
        <taxon>Bacteroidota</taxon>
        <taxon>Flavobacteriia</taxon>
        <taxon>Flavobacteriales</taxon>
        <taxon>Flavobacteriaceae</taxon>
        <taxon>Myroides</taxon>
    </lineage>
</organism>
<evidence type="ECO:0000256" key="1">
    <source>
        <dbReference type="ARBA" id="ARBA00004571"/>
    </source>
</evidence>
<evidence type="ECO:0000256" key="8">
    <source>
        <dbReference type="ARBA" id="ARBA00023077"/>
    </source>
</evidence>
<dbReference type="SUPFAM" id="SSF49464">
    <property type="entry name" value="Carboxypeptidase regulatory domain-like"/>
    <property type="match status" value="1"/>
</dbReference>
<dbReference type="Gene3D" id="2.170.130.10">
    <property type="entry name" value="TonB-dependent receptor, plug domain"/>
    <property type="match status" value="1"/>
</dbReference>
<dbReference type="PROSITE" id="PS52016">
    <property type="entry name" value="TONB_DEPENDENT_REC_3"/>
    <property type="match status" value="1"/>
</dbReference>
<keyword evidence="5 11" id="KW-0812">Transmembrane</keyword>
<gene>
    <name evidence="13" type="ORF">C8P70_10682</name>
</gene>
<proteinExistence type="inferred from homology"/>
<evidence type="ECO:0000259" key="12">
    <source>
        <dbReference type="Pfam" id="PF07715"/>
    </source>
</evidence>
<dbReference type="InterPro" id="IPR036942">
    <property type="entry name" value="Beta-barrel_TonB_sf"/>
</dbReference>
<dbReference type="Pfam" id="PF13715">
    <property type="entry name" value="CarbopepD_reg_2"/>
    <property type="match status" value="1"/>
</dbReference>
<name>A0A4R7F2G9_9FLAO</name>
<dbReference type="RefSeq" id="WP_133712041.1">
    <property type="nucleotide sequence ID" value="NZ_SOAG01000006.1"/>
</dbReference>
<dbReference type="InterPro" id="IPR023996">
    <property type="entry name" value="TonB-dep_OMP_SusC/RagA"/>
</dbReference>
<evidence type="ECO:0000313" key="13">
    <source>
        <dbReference type="EMBL" id="TDS63650.1"/>
    </source>
</evidence>
<reference evidence="13 14" key="1">
    <citation type="submission" date="2019-03" db="EMBL/GenBank/DDBJ databases">
        <title>Genomic Encyclopedia of Archaeal and Bacterial Type Strains, Phase II (KMG-II): from individual species to whole genera.</title>
        <authorList>
            <person name="Goeker M."/>
        </authorList>
    </citation>
    <scope>NUCLEOTIDE SEQUENCE [LARGE SCALE GENOMIC DNA]</scope>
    <source>
        <strain evidence="13 14">DSM 28213</strain>
    </source>
</reference>
<evidence type="ECO:0000256" key="5">
    <source>
        <dbReference type="ARBA" id="ARBA00022692"/>
    </source>
</evidence>
<keyword evidence="3 11" id="KW-1134">Transmembrane beta strand</keyword>
<dbReference type="GO" id="GO:0009279">
    <property type="term" value="C:cell outer membrane"/>
    <property type="evidence" value="ECO:0007669"/>
    <property type="project" value="UniProtKB-SubCell"/>
</dbReference>
<evidence type="ECO:0000256" key="3">
    <source>
        <dbReference type="ARBA" id="ARBA00022452"/>
    </source>
</evidence>
<dbReference type="SUPFAM" id="SSF56935">
    <property type="entry name" value="Porins"/>
    <property type="match status" value="1"/>
</dbReference>
<keyword evidence="4" id="KW-0410">Iron transport</keyword>
<keyword evidence="9 11" id="KW-0472">Membrane</keyword>
<dbReference type="NCBIfam" id="TIGR04057">
    <property type="entry name" value="SusC_RagA_signa"/>
    <property type="match status" value="1"/>
</dbReference>
<evidence type="ECO:0000256" key="11">
    <source>
        <dbReference type="PROSITE-ProRule" id="PRU01360"/>
    </source>
</evidence>
<dbReference type="InterPro" id="IPR008969">
    <property type="entry name" value="CarboxyPept-like_regulatory"/>
</dbReference>
<feature type="domain" description="TonB-dependent receptor plug" evidence="12">
    <location>
        <begin position="114"/>
        <end position="212"/>
    </location>
</feature>
<dbReference type="EMBL" id="SOAG01000006">
    <property type="protein sequence ID" value="TDS63650.1"/>
    <property type="molecule type" value="Genomic_DNA"/>
</dbReference>
<evidence type="ECO:0000256" key="7">
    <source>
        <dbReference type="ARBA" id="ARBA00023065"/>
    </source>
</evidence>
<dbReference type="Gene3D" id="2.40.170.20">
    <property type="entry name" value="TonB-dependent receptor, beta-barrel domain"/>
    <property type="match status" value="1"/>
</dbReference>
<evidence type="ECO:0000256" key="4">
    <source>
        <dbReference type="ARBA" id="ARBA00022496"/>
    </source>
</evidence>
<dbReference type="InterPro" id="IPR039426">
    <property type="entry name" value="TonB-dep_rcpt-like"/>
</dbReference>
<dbReference type="PANTHER" id="PTHR32552:SF81">
    <property type="entry name" value="TONB-DEPENDENT OUTER MEMBRANE RECEPTOR"/>
    <property type="match status" value="1"/>
</dbReference>
<dbReference type="OrthoDB" id="9768177at2"/>
<evidence type="ECO:0000256" key="9">
    <source>
        <dbReference type="ARBA" id="ARBA00023136"/>
    </source>
</evidence>
<dbReference type="Proteomes" id="UP000295215">
    <property type="component" value="Unassembled WGS sequence"/>
</dbReference>
<keyword evidence="14" id="KW-1185">Reference proteome</keyword>
<comment type="subcellular location">
    <subcellularLocation>
        <location evidence="1 11">Cell outer membrane</location>
        <topology evidence="1 11">Multi-pass membrane protein</topology>
    </subcellularLocation>
</comment>
<keyword evidence="7" id="KW-0406">Ion transport</keyword>
<dbReference type="GO" id="GO:0006826">
    <property type="term" value="P:iron ion transport"/>
    <property type="evidence" value="ECO:0007669"/>
    <property type="project" value="UniProtKB-KW"/>
</dbReference>
<dbReference type="PANTHER" id="PTHR32552">
    <property type="entry name" value="FERRICHROME IRON RECEPTOR-RELATED"/>
    <property type="match status" value="1"/>
</dbReference>
<sequence length="1032" mass="115555">MKNTIVFVLVLLCYGLGFAQIKRTGVVKDAATGEPLIGVTITLTGTTYGTMTDIDGGFVIEAEDGQILELSYIGYTTQQLKIGTQTNFAVNMLETSSGLDEVVITALGIKKEKQALGYAVQDLSGKALEKVKESNAVSSLTGKVAGLNIKNSSDLFQNPEISLRGASPLIVIDGIPDRTADIWRVNSDDIENISVLKGATASALYGSVGRSGAIMITTKKGKEGKLTVSFNNSTMFQTSFLRKPERQTVYGNGNQGVYAYIDGTGGGTEGGGWIWGPRLDQKDPSTASGYFETPQYNSEIDPATGKLIPLPFISRGKNNVENFFRTGVIQANNVAVDWGNDKASYRVSISNQYQKGIVPNTDLNNTSFSIGGQLTPTDKLRISANYTYNKQFTDNFPEVGYGPTNYLYNLLLWTGTDVDIRDLKNYWMPGKEGVQQRHYNISYYNNPYFQAFEYMRGYDKNNSFGNYNLEYEFYDGISFKSTGGINYYGLNRTYKEPKSYIGYGDKSRGNYTVMNENFFDITTDFGIKVNKELTDLLQLSGEVAYSRYRRNWNKLTSATDGLNIPGFYNLDNNAGPSIISSNREEKEGINSFYGFVDLSYDSTYYLSLTARNDKVSTLPKGNNSFFYPSIASSVVISNLVRMPQWIDFAKVRGSWARVSEGRIGENPYSHIQGYEKGITWDGVPSAYFGNSLLSSDLKPETSDTWEVGAYVRFFKNRLGIDLTYYQTNDFNNLIYMPVSSATGYENTLVNGDRFKRKGFELVLDFTPVRNEVWEWVSTVNMSKYNKYLTELSNDRTQTDKYIKEGERTDGIYISQYQTDGQGNIVFENGYPVVDPYSRFIGYEDPDWTFGWTNTINYKDFSLSFTLDGRIGGVMFSQTNQKMWWGGVDPGTVNQYRDDANEGKATYIASGVKVVSGELRYDSNGNIVFDNRVFAPNDVPVNYNSYMQTTSNNSEKNYHYYKQDFIKLRDIALTYQLKPSVLSRTPFSSLSVSLIGSNLWMASKIKNVDPDSGKDALQTPTMKSIGFNINAKF</sequence>